<comment type="caution">
    <text evidence="20">The sequence shown here is derived from an EMBL/GenBank/DDBJ whole genome shotgun (WGS) entry which is preliminary data.</text>
</comment>
<keyword evidence="11" id="KW-0628">Postsynaptic cell membrane</keyword>
<evidence type="ECO:0000256" key="4">
    <source>
        <dbReference type="ARBA" id="ARBA00022989"/>
    </source>
</evidence>
<dbReference type="GO" id="GO:0045211">
    <property type="term" value="C:postsynaptic membrane"/>
    <property type="evidence" value="ECO:0007669"/>
    <property type="project" value="UniProtKB-SubCell"/>
</dbReference>
<evidence type="ECO:0000256" key="2">
    <source>
        <dbReference type="ARBA" id="ARBA00022475"/>
    </source>
</evidence>
<feature type="region of interest" description="Disordered" evidence="16">
    <location>
        <begin position="453"/>
        <end position="473"/>
    </location>
</feature>
<feature type="transmembrane region" description="Helical" evidence="15">
    <location>
        <begin position="244"/>
        <end position="265"/>
    </location>
</feature>
<feature type="domain" description="Neurotransmitter-gated ion-channel ligand-binding" evidence="18">
    <location>
        <begin position="20"/>
        <end position="242"/>
    </location>
</feature>
<name>A0A8S1F2E3_9PELO</name>
<dbReference type="PANTHER" id="PTHR18945">
    <property type="entry name" value="NEUROTRANSMITTER GATED ION CHANNEL"/>
    <property type="match status" value="1"/>
</dbReference>
<keyword evidence="4 15" id="KW-1133">Transmembrane helix</keyword>
<dbReference type="SUPFAM" id="SSF90112">
    <property type="entry name" value="Neurotransmitter-gated ion-channel transmembrane pore"/>
    <property type="match status" value="1"/>
</dbReference>
<evidence type="ECO:0000256" key="6">
    <source>
        <dbReference type="ARBA" id="ARBA00023065"/>
    </source>
</evidence>
<keyword evidence="8" id="KW-1015">Disulfide bond</keyword>
<dbReference type="PRINTS" id="PR00254">
    <property type="entry name" value="NICOTINICR"/>
</dbReference>
<dbReference type="GO" id="GO:0004888">
    <property type="term" value="F:transmembrane signaling receptor activity"/>
    <property type="evidence" value="ECO:0007669"/>
    <property type="project" value="InterPro"/>
</dbReference>
<accession>A0A8S1F2E3</accession>
<evidence type="ECO:0000256" key="8">
    <source>
        <dbReference type="ARBA" id="ARBA00023157"/>
    </source>
</evidence>
<dbReference type="PROSITE" id="PS00236">
    <property type="entry name" value="NEUROTR_ION_CHANNEL"/>
    <property type="match status" value="1"/>
</dbReference>
<sequence>MKLLLIFIPFSFCSSIHKILFEHLLGRYNRISFPPGLLGNRTIRIEFKLRLDQIVDVHEKDQVLTVKGTLEHYWFDSRLSWNPDEFGNVTLMHFPGEMLWLPDIILYNNAHGSPWVAQTTQVDVTYDGRVTWQPPVVYDAFCNINIEWYPYDTQTCELKFGSWTYPGSQLNLVHLSTDIVNQTIDEKGENVWKVENGVDLMSYQESVEWDLLSVEGVRHKKWYTCCDYPTIDITYYLIIRRKKLFYTVNLMVPCVSLASLTLWVFYLPCESHQKIQLCISVLVTLTVYFLMLIDIIPPTSIVTPLILKYLSFTMIMVSLSVTSTVIIQNIHYRTYYQPMPEFIKRIFIEKLGNKLLITRKIQAANYHRSAQHVKQVNALSAMNILEKHFQKTLFDLEMATFTKTKKPKPPRTVNQIFMELPMMARSKSVKIRKASVKLVKNRVRRLLSSDMTDDAQEAECKPEKVEDSDPDREKLRKAERNVHFIAKTLTDARKREEVAEADWQFVGMVIDRILLIFFSITIAVSTVLLAIASPSMFDDRKPLGVQNNYFEPAF</sequence>
<protein>
    <submittedName>
        <fullName evidence="20">Uncharacterized protein</fullName>
    </submittedName>
</protein>
<evidence type="ECO:0000256" key="14">
    <source>
        <dbReference type="ARBA" id="ARBA00034104"/>
    </source>
</evidence>
<evidence type="ECO:0000256" key="11">
    <source>
        <dbReference type="ARBA" id="ARBA00023257"/>
    </source>
</evidence>
<comment type="subcellular location">
    <subcellularLocation>
        <location evidence="14">Postsynaptic cell membrane</location>
        <topology evidence="14">Multi-pass membrane protein</topology>
    </subcellularLocation>
</comment>
<dbReference type="InterPro" id="IPR036719">
    <property type="entry name" value="Neuro-gated_channel_TM_sf"/>
</dbReference>
<dbReference type="OrthoDB" id="5975154at2759"/>
<proteinExistence type="inferred from homology"/>
<dbReference type="EMBL" id="CADEPM010000006">
    <property type="protein sequence ID" value="CAB3407735.1"/>
    <property type="molecule type" value="Genomic_DNA"/>
</dbReference>
<evidence type="ECO:0000256" key="16">
    <source>
        <dbReference type="SAM" id="MobiDB-lite"/>
    </source>
</evidence>
<evidence type="ECO:0000256" key="7">
    <source>
        <dbReference type="ARBA" id="ARBA00023136"/>
    </source>
</evidence>
<evidence type="ECO:0000256" key="5">
    <source>
        <dbReference type="ARBA" id="ARBA00023018"/>
    </source>
</evidence>
<keyword evidence="9" id="KW-0675">Receptor</keyword>
<dbReference type="CDD" id="cd19064">
    <property type="entry name" value="LGIC_TM_nAChR"/>
    <property type="match status" value="1"/>
</dbReference>
<dbReference type="InterPro" id="IPR036734">
    <property type="entry name" value="Neur_chan_lig-bd_sf"/>
</dbReference>
<keyword evidence="6 15" id="KW-0406">Ion transport</keyword>
<keyword evidence="7 15" id="KW-0472">Membrane</keyword>
<dbReference type="Pfam" id="PF02932">
    <property type="entry name" value="Neur_chan_memb"/>
    <property type="match status" value="1"/>
</dbReference>
<dbReference type="InterPro" id="IPR006029">
    <property type="entry name" value="Neurotrans-gated_channel_TM"/>
</dbReference>
<keyword evidence="5" id="KW-0770">Synapse</keyword>
<dbReference type="SUPFAM" id="SSF63712">
    <property type="entry name" value="Nicotinic receptor ligand binding domain-like"/>
    <property type="match status" value="1"/>
</dbReference>
<evidence type="ECO:0000259" key="18">
    <source>
        <dbReference type="Pfam" id="PF02931"/>
    </source>
</evidence>
<evidence type="ECO:0000313" key="20">
    <source>
        <dbReference type="EMBL" id="CAB3407735.1"/>
    </source>
</evidence>
<feature type="domain" description="Neurotransmitter-gated ion-channel transmembrane" evidence="19">
    <location>
        <begin position="251"/>
        <end position="528"/>
    </location>
</feature>
<reference evidence="20 21" key="1">
    <citation type="submission" date="2020-04" db="EMBL/GenBank/DDBJ databases">
        <authorList>
            <person name="Laetsch R D."/>
            <person name="Stevens L."/>
            <person name="Kumar S."/>
            <person name="Blaxter L. M."/>
        </authorList>
    </citation>
    <scope>NUCLEOTIDE SEQUENCE [LARGE SCALE GENOMIC DNA]</scope>
</reference>
<keyword evidence="12" id="KW-1071">Ligand-gated ion channel</keyword>
<evidence type="ECO:0000313" key="21">
    <source>
        <dbReference type="Proteomes" id="UP000494206"/>
    </source>
</evidence>
<evidence type="ECO:0000256" key="13">
    <source>
        <dbReference type="ARBA" id="ARBA00023303"/>
    </source>
</evidence>
<gene>
    <name evidence="20" type="ORF">CBOVIS_LOCUS9617</name>
</gene>
<feature type="compositionally biased region" description="Basic and acidic residues" evidence="16">
    <location>
        <begin position="458"/>
        <end position="473"/>
    </location>
</feature>
<keyword evidence="2" id="KW-1003">Cell membrane</keyword>
<dbReference type="InterPro" id="IPR006201">
    <property type="entry name" value="Neur_channel"/>
</dbReference>
<comment type="similarity">
    <text evidence="15">Belongs to the ligand-gated ion channel (TC 1.A.9) family.</text>
</comment>
<dbReference type="Pfam" id="PF02931">
    <property type="entry name" value="Neur_chan_LBD"/>
    <property type="match status" value="1"/>
</dbReference>
<evidence type="ECO:0000256" key="1">
    <source>
        <dbReference type="ARBA" id="ARBA00022448"/>
    </source>
</evidence>
<dbReference type="InterPro" id="IPR038050">
    <property type="entry name" value="Neuro_actylchol_rec"/>
</dbReference>
<dbReference type="FunFam" id="2.70.170.10:FF:000013">
    <property type="entry name" value="Acetylcholine receptor subunit alpha"/>
    <property type="match status" value="1"/>
</dbReference>
<dbReference type="Proteomes" id="UP000494206">
    <property type="component" value="Unassembled WGS sequence"/>
</dbReference>
<evidence type="ECO:0000256" key="10">
    <source>
        <dbReference type="ARBA" id="ARBA00023180"/>
    </source>
</evidence>
<evidence type="ECO:0000256" key="12">
    <source>
        <dbReference type="ARBA" id="ARBA00023286"/>
    </source>
</evidence>
<dbReference type="InterPro" id="IPR006202">
    <property type="entry name" value="Neur_chan_lig-bd"/>
</dbReference>
<organism evidence="20 21">
    <name type="scientific">Caenorhabditis bovis</name>
    <dbReference type="NCBI Taxonomy" id="2654633"/>
    <lineage>
        <taxon>Eukaryota</taxon>
        <taxon>Metazoa</taxon>
        <taxon>Ecdysozoa</taxon>
        <taxon>Nematoda</taxon>
        <taxon>Chromadorea</taxon>
        <taxon>Rhabditida</taxon>
        <taxon>Rhabditina</taxon>
        <taxon>Rhabditomorpha</taxon>
        <taxon>Rhabditoidea</taxon>
        <taxon>Rhabditidae</taxon>
        <taxon>Peloderinae</taxon>
        <taxon>Caenorhabditis</taxon>
    </lineage>
</organism>
<evidence type="ECO:0000256" key="17">
    <source>
        <dbReference type="SAM" id="SignalP"/>
    </source>
</evidence>
<feature type="signal peptide" evidence="17">
    <location>
        <begin position="1"/>
        <end position="15"/>
    </location>
</feature>
<keyword evidence="21" id="KW-1185">Reference proteome</keyword>
<dbReference type="InterPro" id="IPR002394">
    <property type="entry name" value="Nicotinic_acetylcholine_rcpt"/>
</dbReference>
<feature type="chain" id="PRO_5035779102" evidence="17">
    <location>
        <begin position="16"/>
        <end position="554"/>
    </location>
</feature>
<feature type="transmembrane region" description="Helical" evidence="15">
    <location>
        <begin position="277"/>
        <end position="297"/>
    </location>
</feature>
<dbReference type="PRINTS" id="PR00252">
    <property type="entry name" value="NRIONCHANNEL"/>
</dbReference>
<keyword evidence="10" id="KW-0325">Glycoprotein</keyword>
<dbReference type="GO" id="GO:0022848">
    <property type="term" value="F:acetylcholine-gated monoatomic cation-selective channel activity"/>
    <property type="evidence" value="ECO:0007669"/>
    <property type="project" value="InterPro"/>
</dbReference>
<keyword evidence="17" id="KW-0732">Signal</keyword>
<dbReference type="AlphaFoldDB" id="A0A8S1F2E3"/>
<keyword evidence="13 15" id="KW-0407">Ion channel</keyword>
<evidence type="ECO:0000256" key="15">
    <source>
        <dbReference type="RuleBase" id="RU000687"/>
    </source>
</evidence>
<feature type="transmembrane region" description="Helical" evidence="15">
    <location>
        <begin position="309"/>
        <end position="327"/>
    </location>
</feature>
<dbReference type="Gene3D" id="2.70.170.10">
    <property type="entry name" value="Neurotransmitter-gated ion-channel ligand-binding domain"/>
    <property type="match status" value="1"/>
</dbReference>
<keyword evidence="1 15" id="KW-0813">Transport</keyword>
<evidence type="ECO:0000256" key="3">
    <source>
        <dbReference type="ARBA" id="ARBA00022692"/>
    </source>
</evidence>
<evidence type="ECO:0000259" key="19">
    <source>
        <dbReference type="Pfam" id="PF02932"/>
    </source>
</evidence>
<feature type="transmembrane region" description="Helical" evidence="15">
    <location>
        <begin position="513"/>
        <end position="532"/>
    </location>
</feature>
<dbReference type="InterPro" id="IPR018000">
    <property type="entry name" value="Neurotransmitter_ion_chnl_CS"/>
</dbReference>
<keyword evidence="3 15" id="KW-0812">Transmembrane</keyword>
<evidence type="ECO:0000256" key="9">
    <source>
        <dbReference type="ARBA" id="ARBA00023170"/>
    </source>
</evidence>
<dbReference type="Gene3D" id="1.20.58.390">
    <property type="entry name" value="Neurotransmitter-gated ion-channel transmembrane domain"/>
    <property type="match status" value="2"/>
</dbReference>